<reference evidence="1 2" key="1">
    <citation type="submission" date="2019-01" db="EMBL/GenBank/DDBJ databases">
        <title>Sequencing of cultivated peanut Arachis hypogaea provides insights into genome evolution and oil improvement.</title>
        <authorList>
            <person name="Chen X."/>
        </authorList>
    </citation>
    <scope>NUCLEOTIDE SEQUENCE [LARGE SCALE GENOMIC DNA]</scope>
    <source>
        <strain evidence="2">cv. Fuhuasheng</strain>
        <tissue evidence="1">Leaves</tissue>
    </source>
</reference>
<dbReference type="Proteomes" id="UP000289738">
    <property type="component" value="Chromosome A03"/>
</dbReference>
<accession>A0A445E1X9</accession>
<evidence type="ECO:0000313" key="1">
    <source>
        <dbReference type="EMBL" id="RYR69428.1"/>
    </source>
</evidence>
<keyword evidence="2" id="KW-1185">Reference proteome</keyword>
<protein>
    <submittedName>
        <fullName evidence="1">Uncharacterized protein</fullName>
    </submittedName>
</protein>
<name>A0A445E1X9_ARAHY</name>
<dbReference type="EMBL" id="SDMP01000003">
    <property type="protein sequence ID" value="RYR69428.1"/>
    <property type="molecule type" value="Genomic_DNA"/>
</dbReference>
<sequence length="136" mass="16081">MQKPKSDRAKHISQSFVAAASGHRELSFIEIDARSYITRKLRNVYEQDNAKEFDNSNGFERVDKVTPKYILESRSKNIKRRHIHIKNNQDEPLLESRSKRFDNLVFRSHNVCEFESESEELTEILHQTFDNVIVKM</sequence>
<proteinExistence type="predicted"/>
<dbReference type="AlphaFoldDB" id="A0A445E1X9"/>
<gene>
    <name evidence="1" type="ORF">Ahy_A03g015969</name>
</gene>
<organism evidence="1 2">
    <name type="scientific">Arachis hypogaea</name>
    <name type="common">Peanut</name>
    <dbReference type="NCBI Taxonomy" id="3818"/>
    <lineage>
        <taxon>Eukaryota</taxon>
        <taxon>Viridiplantae</taxon>
        <taxon>Streptophyta</taxon>
        <taxon>Embryophyta</taxon>
        <taxon>Tracheophyta</taxon>
        <taxon>Spermatophyta</taxon>
        <taxon>Magnoliopsida</taxon>
        <taxon>eudicotyledons</taxon>
        <taxon>Gunneridae</taxon>
        <taxon>Pentapetalae</taxon>
        <taxon>rosids</taxon>
        <taxon>fabids</taxon>
        <taxon>Fabales</taxon>
        <taxon>Fabaceae</taxon>
        <taxon>Papilionoideae</taxon>
        <taxon>50 kb inversion clade</taxon>
        <taxon>dalbergioids sensu lato</taxon>
        <taxon>Dalbergieae</taxon>
        <taxon>Pterocarpus clade</taxon>
        <taxon>Arachis</taxon>
    </lineage>
</organism>
<evidence type="ECO:0000313" key="2">
    <source>
        <dbReference type="Proteomes" id="UP000289738"/>
    </source>
</evidence>
<comment type="caution">
    <text evidence="1">The sequence shown here is derived from an EMBL/GenBank/DDBJ whole genome shotgun (WGS) entry which is preliminary data.</text>
</comment>